<dbReference type="InterPro" id="IPR017697">
    <property type="entry name" value="Xdh"/>
</dbReference>
<dbReference type="InterPro" id="IPR001041">
    <property type="entry name" value="2Fe-2S_ferredoxin-type"/>
</dbReference>
<dbReference type="InterPro" id="IPR036010">
    <property type="entry name" value="2Fe-2S_ferredoxin-like_sf"/>
</dbReference>
<dbReference type="SUPFAM" id="SSF47741">
    <property type="entry name" value="CO dehydrogenase ISP C-domain like"/>
    <property type="match status" value="1"/>
</dbReference>
<dbReference type="AlphaFoldDB" id="A9KPX2"/>
<feature type="domain" description="2Fe-2S ferredoxin-type" evidence="5">
    <location>
        <begin position="1"/>
        <end position="78"/>
    </location>
</feature>
<dbReference type="PROSITE" id="PS00197">
    <property type="entry name" value="2FE2S_FER_1"/>
    <property type="match status" value="1"/>
</dbReference>
<dbReference type="Gene3D" id="1.10.150.120">
    <property type="entry name" value="[2Fe-2S]-binding domain"/>
    <property type="match status" value="1"/>
</dbReference>
<dbReference type="GO" id="GO:0051537">
    <property type="term" value="F:2 iron, 2 sulfur cluster binding"/>
    <property type="evidence" value="ECO:0007669"/>
    <property type="project" value="InterPro"/>
</dbReference>
<sequence>MEVIMYQVNINGTMYECQEDKKLLDFLRYDLGFTSAKDGCSEGACGTCTVLVDGKKARACIFTLSKLAGKSVITVEGLSDREKEVYVHAFGNTGAVQCGFCIPGMVISAKSLLDNNLEPTREEVKKAIMGNICRCTGYVKIEDAILLAAKMFRENLPVPEDSGNGKVGEHFKRIDAEEKVLGTGEYVDDITVEGMIYAKALRAKYPRAIVKDIRLEKALAHPDCVRILTAEDVPFNKTGHIVPDWDVLIAKGDTTRYVGDAIVLVASTKKETLDEILNLVEVDYEELAPLTNPVEAMKEDAPKLHEKGNILTRESISRGNVDEAIKNSKYVVTNHYSVPMTDHAFMEPECAIGIPEGEGLLMYTASQSVYDEQHEISRMLNIDPSLVRCQTKLVGGGFGGKEDMSVQHHAALMAYITQKPVKVKFSRQESLNIHTKRHAMEMDITTACDENGILTATKATIISDCGAYASLGGPVLQRACTHAGGPYNYQNLEVTGYCVYTNNVPGGAFRGFGVTQSCFAQEQNLNELAEMVGMSPWEFRYKNAIRPGNELPNGQIASDDTAFVECLEAVKDAFESNKYAGIAGCMKNSGIGVGLPDVGRCNLKVVDGKVHILTSAACIGQGIGNVMLSMVCETTGLEPSRIVYERADTATTPNSGTTTASRQTLFAGEAARCASEDLKEALKTKTLEELEGEVFEGVYSGVTDKMGADKKNPVSHVAYGYGAQVVIMDETKKVTKVVAAHDVGRVVNPKACSGQIEGGVVMGLGYGLTEDFVMEDGYVKTKYGTLGLFRATQAPEIEVIMVEKNDPNGLAYGAKGIGEICTVPTAPAAAYAAYRVDGNRRFSLPISDTAYRK</sequence>
<evidence type="ECO:0000313" key="6">
    <source>
        <dbReference type="EMBL" id="ABX41871.1"/>
    </source>
</evidence>
<dbReference type="SUPFAM" id="SSF54292">
    <property type="entry name" value="2Fe-2S ferredoxin-like"/>
    <property type="match status" value="1"/>
</dbReference>
<dbReference type="KEGG" id="cpy:Cphy_1497"/>
<keyword evidence="7" id="KW-1185">Reference proteome</keyword>
<dbReference type="GO" id="GO:0005506">
    <property type="term" value="F:iron ion binding"/>
    <property type="evidence" value="ECO:0007669"/>
    <property type="project" value="InterPro"/>
</dbReference>
<dbReference type="PANTHER" id="PTHR11908:SF157">
    <property type="entry name" value="XANTHINE DEHYDROGENASE SUBUNIT D-RELATED"/>
    <property type="match status" value="1"/>
</dbReference>
<dbReference type="InterPro" id="IPR037165">
    <property type="entry name" value="AldOxase/xan_DH_Mopterin-bd_sf"/>
</dbReference>
<dbReference type="HOGENOM" id="CLU_001681_2_3_9"/>
<dbReference type="STRING" id="357809.Cphy_1497"/>
<dbReference type="InterPro" id="IPR046867">
    <property type="entry name" value="AldOxase/xan_DH_MoCoBD2"/>
</dbReference>
<organism evidence="6 7">
    <name type="scientific">Lachnoclostridium phytofermentans (strain ATCC 700394 / DSM 18823 / ISDg)</name>
    <name type="common">Clostridium phytofermentans</name>
    <dbReference type="NCBI Taxonomy" id="357809"/>
    <lineage>
        <taxon>Bacteria</taxon>
        <taxon>Bacillati</taxon>
        <taxon>Bacillota</taxon>
        <taxon>Clostridia</taxon>
        <taxon>Lachnospirales</taxon>
        <taxon>Lachnospiraceae</taxon>
    </lineage>
</organism>
<dbReference type="InterPro" id="IPR008274">
    <property type="entry name" value="AldOxase/xan_DH_MoCoBD1"/>
</dbReference>
<proteinExistence type="inferred from homology"/>
<dbReference type="GO" id="GO:0016491">
    <property type="term" value="F:oxidoreductase activity"/>
    <property type="evidence" value="ECO:0007669"/>
    <property type="project" value="UniProtKB-KW"/>
</dbReference>
<dbReference type="Pfam" id="PF20256">
    <property type="entry name" value="MoCoBD_2"/>
    <property type="match status" value="2"/>
</dbReference>
<reference evidence="7" key="1">
    <citation type="submission" date="2007-11" db="EMBL/GenBank/DDBJ databases">
        <title>Complete genome sequence of Clostridium phytofermentans ISDg.</title>
        <authorList>
            <person name="Leschine S.B."/>
            <person name="Warnick T.A."/>
            <person name="Blanchard J.L."/>
            <person name="Schnell D.J."/>
            <person name="Petit E.L."/>
            <person name="LaTouf W.G."/>
            <person name="Copeland A."/>
            <person name="Lucas S."/>
            <person name="Lapidus A."/>
            <person name="Barry K."/>
            <person name="Glavina del Rio T."/>
            <person name="Dalin E."/>
            <person name="Tice H."/>
            <person name="Pitluck S."/>
            <person name="Kiss H."/>
            <person name="Brettin T."/>
            <person name="Bruce D."/>
            <person name="Detter J.C."/>
            <person name="Han C."/>
            <person name="Kuske C."/>
            <person name="Schmutz J."/>
            <person name="Larimer F."/>
            <person name="Land M."/>
            <person name="Hauser L."/>
            <person name="Kyrpides N."/>
            <person name="Kim E.A."/>
            <person name="Richardson P."/>
        </authorList>
    </citation>
    <scope>NUCLEOTIDE SEQUENCE [LARGE SCALE GENOMIC DNA]</scope>
    <source>
        <strain evidence="7">ATCC 700394 / DSM 18823 / ISDg</strain>
    </source>
</reference>
<dbReference type="CDD" id="cd00207">
    <property type="entry name" value="fer2"/>
    <property type="match status" value="1"/>
</dbReference>
<dbReference type="SMART" id="SM01008">
    <property type="entry name" value="Ald_Xan_dh_C"/>
    <property type="match status" value="1"/>
</dbReference>
<dbReference type="PANTHER" id="PTHR11908">
    <property type="entry name" value="XANTHINE DEHYDROGENASE"/>
    <property type="match status" value="1"/>
</dbReference>
<dbReference type="Gene3D" id="3.10.20.30">
    <property type="match status" value="1"/>
</dbReference>
<dbReference type="eggNOG" id="COG2080">
    <property type="taxonomic scope" value="Bacteria"/>
</dbReference>
<dbReference type="InterPro" id="IPR036856">
    <property type="entry name" value="Ald_Oxase/Xan_DH_a/b_sf"/>
</dbReference>
<dbReference type="Gene3D" id="3.30.365.10">
    <property type="entry name" value="Aldehyde oxidase/xanthine dehydrogenase, molybdopterin binding domain"/>
    <property type="match status" value="4"/>
</dbReference>
<dbReference type="InterPro" id="IPR006058">
    <property type="entry name" value="2Fe2S_fd_BS"/>
</dbReference>
<dbReference type="Pfam" id="PF00111">
    <property type="entry name" value="Fer2"/>
    <property type="match status" value="1"/>
</dbReference>
<dbReference type="Gene3D" id="3.90.1170.50">
    <property type="entry name" value="Aldehyde oxidase/xanthine dehydrogenase, a/b hammerhead"/>
    <property type="match status" value="1"/>
</dbReference>
<name>A9KPX2_LACP7</name>
<accession>A9KPX2</accession>
<gene>
    <name evidence="6" type="ordered locus">Cphy_1497</name>
</gene>
<dbReference type="InterPro" id="IPR012675">
    <property type="entry name" value="Beta-grasp_dom_sf"/>
</dbReference>
<keyword evidence="4" id="KW-0408">Iron</keyword>
<dbReference type="PROSITE" id="PS51085">
    <property type="entry name" value="2FE2S_FER_2"/>
    <property type="match status" value="1"/>
</dbReference>
<dbReference type="Pfam" id="PF01315">
    <property type="entry name" value="Ald_Xan_dh_C"/>
    <property type="match status" value="1"/>
</dbReference>
<dbReference type="InterPro" id="IPR000674">
    <property type="entry name" value="Ald_Oxase/Xan_DH_a/b"/>
</dbReference>
<evidence type="ECO:0000256" key="3">
    <source>
        <dbReference type="ARBA" id="ARBA00023002"/>
    </source>
</evidence>
<keyword evidence="3" id="KW-0560">Oxidoreductase</keyword>
<dbReference type="InterPro" id="IPR036884">
    <property type="entry name" value="2Fe-2S-bd_dom_sf"/>
</dbReference>
<dbReference type="Pfam" id="PF02738">
    <property type="entry name" value="MoCoBD_1"/>
    <property type="match status" value="1"/>
</dbReference>
<evidence type="ECO:0000313" key="7">
    <source>
        <dbReference type="Proteomes" id="UP000000370"/>
    </source>
</evidence>
<dbReference type="InterPro" id="IPR016208">
    <property type="entry name" value="Ald_Oxase/xanthine_DH-like"/>
</dbReference>
<evidence type="ECO:0000256" key="1">
    <source>
        <dbReference type="ARBA" id="ARBA00006849"/>
    </source>
</evidence>
<dbReference type="NCBIfam" id="TIGR03311">
    <property type="entry name" value="Se_dep_XDH"/>
    <property type="match status" value="1"/>
</dbReference>
<evidence type="ECO:0000259" key="5">
    <source>
        <dbReference type="PROSITE" id="PS51085"/>
    </source>
</evidence>
<evidence type="ECO:0000256" key="2">
    <source>
        <dbReference type="ARBA" id="ARBA00022723"/>
    </source>
</evidence>
<dbReference type="Pfam" id="PF01799">
    <property type="entry name" value="Fer2_2"/>
    <property type="match status" value="1"/>
</dbReference>
<protein>
    <submittedName>
        <fullName evidence="6">Selenium-dependent molybdenum hydroxylase 1</fullName>
    </submittedName>
</protein>
<dbReference type="SUPFAM" id="SSF54665">
    <property type="entry name" value="CO dehydrogenase molybdoprotein N-domain-like"/>
    <property type="match status" value="1"/>
</dbReference>
<comment type="similarity">
    <text evidence="1">Belongs to the xanthine dehydrogenase family.</text>
</comment>
<dbReference type="InterPro" id="IPR002888">
    <property type="entry name" value="2Fe-2S-bd"/>
</dbReference>
<evidence type="ECO:0000256" key="4">
    <source>
        <dbReference type="ARBA" id="ARBA00023004"/>
    </source>
</evidence>
<keyword evidence="2" id="KW-0479">Metal-binding</keyword>
<dbReference type="SUPFAM" id="SSF56003">
    <property type="entry name" value="Molybdenum cofactor-binding domain"/>
    <property type="match status" value="1"/>
</dbReference>
<dbReference type="EMBL" id="CP000885">
    <property type="protein sequence ID" value="ABX41871.1"/>
    <property type="molecule type" value="Genomic_DNA"/>
</dbReference>
<dbReference type="eggNOG" id="COG1529">
    <property type="taxonomic scope" value="Bacteria"/>
</dbReference>
<dbReference type="Proteomes" id="UP000000370">
    <property type="component" value="Chromosome"/>
</dbReference>